<keyword evidence="3 10" id="KW-0997">Cell inner membrane</keyword>
<feature type="binding site" evidence="10">
    <location>
        <position position="171"/>
    </location>
    <ligand>
        <name>substrate</name>
    </ligand>
</feature>
<dbReference type="InterPro" id="IPR029052">
    <property type="entry name" value="Metallo-depent_PP-like"/>
</dbReference>
<dbReference type="GO" id="GO:0005737">
    <property type="term" value="C:cytoplasm"/>
    <property type="evidence" value="ECO:0007669"/>
    <property type="project" value="InterPro"/>
</dbReference>
<evidence type="ECO:0000256" key="6">
    <source>
        <dbReference type="ARBA" id="ARBA00022801"/>
    </source>
</evidence>
<feature type="binding site" evidence="10">
    <location>
        <position position="199"/>
    </location>
    <ligand>
        <name>substrate</name>
    </ligand>
</feature>
<feature type="binding site" evidence="10">
    <location>
        <begin position="83"/>
        <end position="84"/>
    </location>
    <ligand>
        <name>substrate</name>
    </ligand>
</feature>
<comment type="similarity">
    <text evidence="10">Belongs to the LpxH family.</text>
</comment>
<dbReference type="Gene3D" id="3.60.21.10">
    <property type="match status" value="1"/>
</dbReference>
<proteinExistence type="inferred from homology"/>
<comment type="caution">
    <text evidence="12">The sequence shown here is derived from an EMBL/GenBank/DDBJ whole genome shotgun (WGS) entry which is preliminary data.</text>
</comment>
<feature type="binding site" evidence="10">
    <location>
        <position position="201"/>
    </location>
    <ligand>
        <name>Mn(2+)</name>
        <dbReference type="ChEBI" id="CHEBI:29035"/>
        <label>1</label>
    </ligand>
</feature>
<protein>
    <recommendedName>
        <fullName evidence="10">UDP-2,3-diacylglucosamine hydrolase</fullName>
        <ecNumber evidence="10">3.6.1.54</ecNumber>
    </recommendedName>
    <alternativeName>
        <fullName evidence="10">UDP-2,3-diacylglucosamine diphosphatase</fullName>
    </alternativeName>
</protein>
<feature type="binding site" evidence="10">
    <location>
        <position position="126"/>
    </location>
    <ligand>
        <name>substrate</name>
    </ligand>
</feature>
<dbReference type="HAMAP" id="MF_00575">
    <property type="entry name" value="LpxH"/>
    <property type="match status" value="1"/>
</dbReference>
<feature type="binding site" evidence="10">
    <location>
        <position position="83"/>
    </location>
    <ligand>
        <name>Mn(2+)</name>
        <dbReference type="ChEBI" id="CHEBI:29035"/>
        <label>2</label>
    </ligand>
</feature>
<evidence type="ECO:0000313" key="12">
    <source>
        <dbReference type="EMBL" id="MBD2859116.1"/>
    </source>
</evidence>
<comment type="cofactor">
    <cofactor evidence="10">
        <name>Mn(2+)</name>
        <dbReference type="ChEBI" id="CHEBI:29035"/>
    </cofactor>
    <text evidence="10">Binds 2 Mn(2+) ions per subunit in a binuclear metal center.</text>
</comment>
<dbReference type="InterPro" id="IPR010138">
    <property type="entry name" value="UDP-diacylglucosamine_Hdrlase"/>
</dbReference>
<feature type="binding site" evidence="10">
    <location>
        <position position="164"/>
    </location>
    <ligand>
        <name>substrate</name>
    </ligand>
</feature>
<keyword evidence="13" id="KW-1185">Reference proteome</keyword>
<evidence type="ECO:0000259" key="11">
    <source>
        <dbReference type="Pfam" id="PF00149"/>
    </source>
</evidence>
<dbReference type="Pfam" id="PF00149">
    <property type="entry name" value="Metallophos"/>
    <property type="match status" value="1"/>
</dbReference>
<keyword evidence="2 10" id="KW-0444">Lipid biosynthesis</keyword>
<feature type="binding site" evidence="10">
    <location>
        <position position="10"/>
    </location>
    <ligand>
        <name>Mn(2+)</name>
        <dbReference type="ChEBI" id="CHEBI:29035"/>
        <label>1</label>
    </ligand>
</feature>
<evidence type="ECO:0000256" key="9">
    <source>
        <dbReference type="ARBA" id="ARBA00023211"/>
    </source>
</evidence>
<accession>A0A927C3J5</accession>
<evidence type="ECO:0000256" key="8">
    <source>
        <dbReference type="ARBA" id="ARBA00023136"/>
    </source>
</evidence>
<sequence>MHRLFISDLHLDPSRPDITRAFLRFIDEQARSADELYILGDFFESWIGDDDSSELIETIRSALRSLSQPESGAPTAVFFMHGNRDFLLSEAFCRSCGMTLLNDPSTIELNGVKTLLLHGDSLCIDDVEYMQFRKMLRSAAWQQDVLSKPLDERRALAQHLRMASKEANSNKAQDIMDVNSGEVLRVINEASAALMIHGHTHRPARHLIKESTLPAERIVLGDWENSAIFLRSNKDNLSLETWPVA</sequence>
<dbReference type="GO" id="GO:0008758">
    <property type="term" value="F:UDP-2,3-diacylglucosamine hydrolase activity"/>
    <property type="evidence" value="ECO:0007669"/>
    <property type="project" value="UniProtKB-UniRule"/>
</dbReference>
<evidence type="ECO:0000256" key="1">
    <source>
        <dbReference type="ARBA" id="ARBA00022475"/>
    </source>
</evidence>
<evidence type="ECO:0000313" key="13">
    <source>
        <dbReference type="Proteomes" id="UP000610558"/>
    </source>
</evidence>
<feature type="binding site" evidence="10">
    <location>
        <position position="8"/>
    </location>
    <ligand>
        <name>Mn(2+)</name>
        <dbReference type="ChEBI" id="CHEBI:29035"/>
        <label>1</label>
    </ligand>
</feature>
<dbReference type="AlphaFoldDB" id="A0A927C3J5"/>
<dbReference type="CDD" id="cd07398">
    <property type="entry name" value="MPP_YbbF-LpxH"/>
    <property type="match status" value="1"/>
</dbReference>
<feature type="binding site" evidence="10">
    <location>
        <position position="118"/>
    </location>
    <ligand>
        <name>Mn(2+)</name>
        <dbReference type="ChEBI" id="CHEBI:29035"/>
        <label>2</label>
    </ligand>
</feature>
<keyword evidence="6 10" id="KW-0378">Hydrolase</keyword>
<keyword evidence="9 10" id="KW-0464">Manganese</keyword>
<comment type="subcellular location">
    <subcellularLocation>
        <location evidence="10">Cell inner membrane</location>
        <topology evidence="10">Peripheral membrane protein</topology>
        <orientation evidence="10">Cytoplasmic side</orientation>
    </subcellularLocation>
</comment>
<dbReference type="NCBIfam" id="TIGR01854">
    <property type="entry name" value="lipid_A_lpxH"/>
    <property type="match status" value="1"/>
</dbReference>
<dbReference type="InterPro" id="IPR043461">
    <property type="entry name" value="LpxH-like"/>
</dbReference>
<evidence type="ECO:0000256" key="10">
    <source>
        <dbReference type="HAMAP-Rule" id="MF_00575"/>
    </source>
</evidence>
<evidence type="ECO:0000256" key="5">
    <source>
        <dbReference type="ARBA" id="ARBA00022723"/>
    </source>
</evidence>
<dbReference type="InterPro" id="IPR004843">
    <property type="entry name" value="Calcineurin-like_PHP"/>
</dbReference>
<keyword evidence="1 10" id="KW-1003">Cell membrane</keyword>
<dbReference type="GO" id="GO:0019897">
    <property type="term" value="C:extrinsic component of plasma membrane"/>
    <property type="evidence" value="ECO:0007669"/>
    <property type="project" value="UniProtKB-UniRule"/>
</dbReference>
<feature type="domain" description="Calcineurin-like phosphoesterase" evidence="11">
    <location>
        <begin position="3"/>
        <end position="203"/>
    </location>
</feature>
<dbReference type="EC" id="3.6.1.54" evidence="10"/>
<dbReference type="Proteomes" id="UP000610558">
    <property type="component" value="Unassembled WGS sequence"/>
</dbReference>
<evidence type="ECO:0000256" key="3">
    <source>
        <dbReference type="ARBA" id="ARBA00022519"/>
    </source>
</evidence>
<evidence type="ECO:0000256" key="4">
    <source>
        <dbReference type="ARBA" id="ARBA00022556"/>
    </source>
</evidence>
<feature type="binding site" evidence="10">
    <location>
        <position position="41"/>
    </location>
    <ligand>
        <name>Mn(2+)</name>
        <dbReference type="ChEBI" id="CHEBI:29035"/>
        <label>1</label>
    </ligand>
</feature>
<name>A0A927C3J5_9GAMM</name>
<feature type="binding site" evidence="10">
    <location>
        <position position="199"/>
    </location>
    <ligand>
        <name>Mn(2+)</name>
        <dbReference type="ChEBI" id="CHEBI:29035"/>
        <label>2</label>
    </ligand>
</feature>
<reference evidence="12" key="1">
    <citation type="submission" date="2020-09" db="EMBL/GenBank/DDBJ databases">
        <authorList>
            <person name="Yoon J.-W."/>
        </authorList>
    </citation>
    <scope>NUCLEOTIDE SEQUENCE</scope>
    <source>
        <strain evidence="12">KMU-158</strain>
    </source>
</reference>
<dbReference type="SUPFAM" id="SSF56300">
    <property type="entry name" value="Metallo-dependent phosphatases"/>
    <property type="match status" value="1"/>
</dbReference>
<keyword evidence="4 10" id="KW-0441">Lipid A biosynthesis</keyword>
<comment type="pathway">
    <text evidence="10">Glycolipid biosynthesis; lipid IV(A) biosynthesis; lipid IV(A) from (3R)-3-hydroxytetradecanoyl-[acyl-carrier-protein] and UDP-N-acetyl-alpha-D-glucosamine: step 4/6.</text>
</comment>
<keyword evidence="7 10" id="KW-0443">Lipid metabolism</keyword>
<dbReference type="GO" id="GO:0030145">
    <property type="term" value="F:manganese ion binding"/>
    <property type="evidence" value="ECO:0007669"/>
    <property type="project" value="UniProtKB-UniRule"/>
</dbReference>
<evidence type="ECO:0000256" key="2">
    <source>
        <dbReference type="ARBA" id="ARBA00022516"/>
    </source>
</evidence>
<dbReference type="PANTHER" id="PTHR34990:SF1">
    <property type="entry name" value="UDP-2,3-DIACYLGLUCOSAMINE HYDROLASE"/>
    <property type="match status" value="1"/>
</dbReference>
<comment type="function">
    <text evidence="10">Hydrolyzes the pyrophosphate bond of UDP-2,3-diacylglucosamine to yield 2,3-diacylglucosamine 1-phosphate (lipid X) and UMP by catalyzing the attack of water at the alpha-P atom. Involved in the biosynthesis of lipid A, a phosphorylated glycolipid that anchors the lipopolysaccharide to the outer membrane of the cell.</text>
</comment>
<gene>
    <name evidence="10" type="primary">lpxH</name>
    <name evidence="12" type="ORF">IB286_08845</name>
</gene>
<dbReference type="EMBL" id="JACXLD010000004">
    <property type="protein sequence ID" value="MBD2859116.1"/>
    <property type="molecule type" value="Genomic_DNA"/>
</dbReference>
<comment type="catalytic activity">
    <reaction evidence="10">
        <text>UDP-2-N,3-O-bis[(3R)-3-hydroxytetradecanoyl]-alpha-D-glucosamine + H2O = 2-N,3-O-bis[(3R)-3-hydroxytetradecanoyl]-alpha-D-glucosaminyl 1-phosphate + UMP + 2 H(+)</text>
        <dbReference type="Rhea" id="RHEA:25213"/>
        <dbReference type="ChEBI" id="CHEBI:15377"/>
        <dbReference type="ChEBI" id="CHEBI:15378"/>
        <dbReference type="ChEBI" id="CHEBI:57865"/>
        <dbReference type="ChEBI" id="CHEBI:57957"/>
        <dbReference type="ChEBI" id="CHEBI:78847"/>
        <dbReference type="EC" id="3.6.1.54"/>
    </reaction>
</comment>
<dbReference type="GO" id="GO:0009245">
    <property type="term" value="P:lipid A biosynthetic process"/>
    <property type="evidence" value="ECO:0007669"/>
    <property type="project" value="UniProtKB-UniRule"/>
</dbReference>
<keyword evidence="5 10" id="KW-0479">Metal-binding</keyword>
<organism evidence="12 13">
    <name type="scientific">Spongiibacter pelagi</name>
    <dbReference type="NCBI Taxonomy" id="2760804"/>
    <lineage>
        <taxon>Bacteria</taxon>
        <taxon>Pseudomonadati</taxon>
        <taxon>Pseudomonadota</taxon>
        <taxon>Gammaproteobacteria</taxon>
        <taxon>Cellvibrionales</taxon>
        <taxon>Spongiibacteraceae</taxon>
        <taxon>Spongiibacter</taxon>
    </lineage>
</organism>
<evidence type="ECO:0000256" key="7">
    <source>
        <dbReference type="ARBA" id="ARBA00023098"/>
    </source>
</evidence>
<keyword evidence="8 10" id="KW-0472">Membrane</keyword>
<dbReference type="RefSeq" id="WP_190764600.1">
    <property type="nucleotide sequence ID" value="NZ_JACXLD010000004.1"/>
</dbReference>
<dbReference type="NCBIfam" id="NF003743">
    <property type="entry name" value="PRK05340.1"/>
    <property type="match status" value="1"/>
</dbReference>
<feature type="binding site" evidence="10">
    <location>
        <position position="41"/>
    </location>
    <ligand>
        <name>Mn(2+)</name>
        <dbReference type="ChEBI" id="CHEBI:29035"/>
        <label>2</label>
    </ligand>
</feature>
<feature type="binding site" evidence="10">
    <location>
        <position position="168"/>
    </location>
    <ligand>
        <name>substrate</name>
    </ligand>
</feature>
<dbReference type="PANTHER" id="PTHR34990">
    <property type="entry name" value="UDP-2,3-DIACYLGLUCOSAMINE HYDROLASE-RELATED"/>
    <property type="match status" value="1"/>
</dbReference>